<sequence length="56" mass="6038">MTRLSKELAAFALLAIVIYCAATDSLTFWNQDSVGRDWFGVSGEGAPQLDGGGFPW</sequence>
<name>A0ABW6R4M7_9NOCA</name>
<dbReference type="Proteomes" id="UP001601948">
    <property type="component" value="Unassembled WGS sequence"/>
</dbReference>
<keyword evidence="2" id="KW-1185">Reference proteome</keyword>
<accession>A0ABW6R4M7</accession>
<organism evidence="1 2">
    <name type="scientific">Nocardia suismassiliense</name>
    <dbReference type="NCBI Taxonomy" id="2077092"/>
    <lineage>
        <taxon>Bacteria</taxon>
        <taxon>Bacillati</taxon>
        <taxon>Actinomycetota</taxon>
        <taxon>Actinomycetes</taxon>
        <taxon>Mycobacteriales</taxon>
        <taxon>Nocardiaceae</taxon>
        <taxon>Nocardia</taxon>
    </lineage>
</organism>
<dbReference type="RefSeq" id="WP_387724533.1">
    <property type="nucleotide sequence ID" value="NZ_JBIAPI010000012.1"/>
</dbReference>
<gene>
    <name evidence="1" type="ORF">ACFYV7_35015</name>
</gene>
<dbReference type="EMBL" id="JBIAPI010000012">
    <property type="protein sequence ID" value="MFF3228052.1"/>
    <property type="molecule type" value="Genomic_DNA"/>
</dbReference>
<evidence type="ECO:0000313" key="2">
    <source>
        <dbReference type="Proteomes" id="UP001601948"/>
    </source>
</evidence>
<comment type="caution">
    <text evidence="1">The sequence shown here is derived from an EMBL/GenBank/DDBJ whole genome shotgun (WGS) entry which is preliminary data.</text>
</comment>
<proteinExistence type="predicted"/>
<reference evidence="1 2" key="1">
    <citation type="submission" date="2024-10" db="EMBL/GenBank/DDBJ databases">
        <title>The Natural Products Discovery Center: Release of the First 8490 Sequenced Strains for Exploring Actinobacteria Biosynthetic Diversity.</title>
        <authorList>
            <person name="Kalkreuter E."/>
            <person name="Kautsar S.A."/>
            <person name="Yang D."/>
            <person name="Bader C.D."/>
            <person name="Teijaro C.N."/>
            <person name="Fluegel L."/>
            <person name="Davis C.M."/>
            <person name="Simpson J.R."/>
            <person name="Lauterbach L."/>
            <person name="Steele A.D."/>
            <person name="Gui C."/>
            <person name="Meng S."/>
            <person name="Li G."/>
            <person name="Viehrig K."/>
            <person name="Ye F."/>
            <person name="Su P."/>
            <person name="Kiefer A.F."/>
            <person name="Nichols A."/>
            <person name="Cepeda A.J."/>
            <person name="Yan W."/>
            <person name="Fan B."/>
            <person name="Jiang Y."/>
            <person name="Adhikari A."/>
            <person name="Zheng C.-J."/>
            <person name="Schuster L."/>
            <person name="Cowan T.M."/>
            <person name="Smanski M.J."/>
            <person name="Chevrette M.G."/>
            <person name="De Carvalho L.P.S."/>
            <person name="Shen B."/>
        </authorList>
    </citation>
    <scope>NUCLEOTIDE SEQUENCE [LARGE SCALE GENOMIC DNA]</scope>
    <source>
        <strain evidence="1 2">NPDC003040</strain>
    </source>
</reference>
<protein>
    <submittedName>
        <fullName evidence="1">Uncharacterized protein</fullName>
    </submittedName>
</protein>
<evidence type="ECO:0000313" key="1">
    <source>
        <dbReference type="EMBL" id="MFF3228052.1"/>
    </source>
</evidence>